<keyword evidence="1 6" id="KW-0645">Protease</keyword>
<feature type="domain" description="Peptidase M48" evidence="7">
    <location>
        <begin position="67"/>
        <end position="247"/>
    </location>
</feature>
<dbReference type="PANTHER" id="PTHR22726">
    <property type="entry name" value="METALLOENDOPEPTIDASE OMA1"/>
    <property type="match status" value="1"/>
</dbReference>
<dbReference type="GO" id="GO:0046872">
    <property type="term" value="F:metal ion binding"/>
    <property type="evidence" value="ECO:0007669"/>
    <property type="project" value="UniProtKB-KW"/>
</dbReference>
<evidence type="ECO:0000259" key="7">
    <source>
        <dbReference type="Pfam" id="PF01435"/>
    </source>
</evidence>
<keyword evidence="5 6" id="KW-0482">Metalloprotease</keyword>
<evidence type="ECO:0000313" key="9">
    <source>
        <dbReference type="Proteomes" id="UP000606463"/>
    </source>
</evidence>
<gene>
    <name evidence="8" type="ORF">EYH37_03060</name>
</gene>
<keyword evidence="4 6" id="KW-0862">Zinc</keyword>
<dbReference type="CDD" id="cd07331">
    <property type="entry name" value="M48C_Oma1_like"/>
    <property type="match status" value="1"/>
</dbReference>
<dbReference type="PANTHER" id="PTHR22726:SF1">
    <property type="entry name" value="METALLOENDOPEPTIDASE OMA1, MITOCHONDRIAL"/>
    <property type="match status" value="1"/>
</dbReference>
<proteinExistence type="inferred from homology"/>
<protein>
    <submittedName>
        <fullName evidence="8">M48 family peptidase</fullName>
    </submittedName>
</protein>
<dbReference type="PROSITE" id="PS51257">
    <property type="entry name" value="PROKAR_LIPOPROTEIN"/>
    <property type="match status" value="1"/>
</dbReference>
<sequence>MSGKIFPLLIPLFSFLIFSCTTKKPVTEGTTFVIVSHSQEVELGRESAQKILGKEKLVTDPRYTRIVKETFRKLVEALPPKHRDGYKWNVYVLDRKEVNAFALPSGDIFLFQGLLDFISNDEGMLATVLSHEIAHVILRHSAEKITMATLARVGELLLLNKIPPENRGLAREFYELGVNIAFLMPYSRQQEKEADAVGLLLLFRAGYNPQKAVYLWRKFTEGFAKGEPPEWFSTHPSSERRLRYISRLVRFLEENPQYISEFRLPAKVMEKL</sequence>
<evidence type="ECO:0000256" key="4">
    <source>
        <dbReference type="ARBA" id="ARBA00022833"/>
    </source>
</evidence>
<evidence type="ECO:0000313" key="8">
    <source>
        <dbReference type="EMBL" id="HIP98332.1"/>
    </source>
</evidence>
<keyword evidence="2" id="KW-0479">Metal-binding</keyword>
<dbReference type="InterPro" id="IPR001915">
    <property type="entry name" value="Peptidase_M48"/>
</dbReference>
<dbReference type="GO" id="GO:0004222">
    <property type="term" value="F:metalloendopeptidase activity"/>
    <property type="evidence" value="ECO:0007669"/>
    <property type="project" value="InterPro"/>
</dbReference>
<dbReference type="GO" id="GO:0051603">
    <property type="term" value="P:proteolysis involved in protein catabolic process"/>
    <property type="evidence" value="ECO:0007669"/>
    <property type="project" value="TreeGrafter"/>
</dbReference>
<keyword evidence="3 6" id="KW-0378">Hydrolase</keyword>
<accession>A0A9D1CFN9</accession>
<dbReference type="AlphaFoldDB" id="A0A9D1CFN9"/>
<dbReference type="GO" id="GO:0016020">
    <property type="term" value="C:membrane"/>
    <property type="evidence" value="ECO:0007669"/>
    <property type="project" value="TreeGrafter"/>
</dbReference>
<evidence type="ECO:0000256" key="2">
    <source>
        <dbReference type="ARBA" id="ARBA00022723"/>
    </source>
</evidence>
<dbReference type="InterPro" id="IPR051156">
    <property type="entry name" value="Mito/Outer_Membr_Metalloprot"/>
</dbReference>
<name>A0A9D1CFN9_AQUAO</name>
<evidence type="ECO:0000256" key="6">
    <source>
        <dbReference type="RuleBase" id="RU003983"/>
    </source>
</evidence>
<comment type="similarity">
    <text evidence="6">Belongs to the peptidase M48 family.</text>
</comment>
<reference evidence="8" key="1">
    <citation type="journal article" date="2020" name="ISME J.">
        <title>Gammaproteobacteria mediating utilization of methyl-, sulfur- and petroleum organic compounds in deep ocean hydrothermal plumes.</title>
        <authorList>
            <person name="Zhou Z."/>
            <person name="Liu Y."/>
            <person name="Pan J."/>
            <person name="Cron B.R."/>
            <person name="Toner B.M."/>
            <person name="Anantharaman K."/>
            <person name="Breier J.A."/>
            <person name="Dick G.J."/>
            <person name="Li M."/>
        </authorList>
    </citation>
    <scope>NUCLEOTIDE SEQUENCE</scope>
    <source>
        <strain evidence="8">SZUA-1501</strain>
    </source>
</reference>
<evidence type="ECO:0000256" key="5">
    <source>
        <dbReference type="ARBA" id="ARBA00023049"/>
    </source>
</evidence>
<dbReference type="Pfam" id="PF01435">
    <property type="entry name" value="Peptidase_M48"/>
    <property type="match status" value="1"/>
</dbReference>
<evidence type="ECO:0000256" key="3">
    <source>
        <dbReference type="ARBA" id="ARBA00022801"/>
    </source>
</evidence>
<dbReference type="EMBL" id="DQVE01000031">
    <property type="protein sequence ID" value="HIP98332.1"/>
    <property type="molecule type" value="Genomic_DNA"/>
</dbReference>
<evidence type="ECO:0000256" key="1">
    <source>
        <dbReference type="ARBA" id="ARBA00022670"/>
    </source>
</evidence>
<comment type="cofactor">
    <cofactor evidence="6">
        <name>Zn(2+)</name>
        <dbReference type="ChEBI" id="CHEBI:29105"/>
    </cofactor>
    <text evidence="6">Binds 1 zinc ion per subunit.</text>
</comment>
<dbReference type="Gene3D" id="3.30.2010.10">
    <property type="entry name" value="Metalloproteases ('zincins'), catalytic domain"/>
    <property type="match status" value="1"/>
</dbReference>
<dbReference type="Proteomes" id="UP000606463">
    <property type="component" value="Unassembled WGS sequence"/>
</dbReference>
<organism evidence="8 9">
    <name type="scientific">Aquifex aeolicus</name>
    <dbReference type="NCBI Taxonomy" id="63363"/>
    <lineage>
        <taxon>Bacteria</taxon>
        <taxon>Pseudomonadati</taxon>
        <taxon>Aquificota</taxon>
        <taxon>Aquificia</taxon>
        <taxon>Aquificales</taxon>
        <taxon>Aquificaceae</taxon>
        <taxon>Aquifex</taxon>
    </lineage>
</organism>
<comment type="caution">
    <text evidence="8">The sequence shown here is derived from an EMBL/GenBank/DDBJ whole genome shotgun (WGS) entry which is preliminary data.</text>
</comment>